<sequence>MSFRQSKRWFTRANMDYWTTLNRRPKQYT</sequence>
<protein>
    <submittedName>
        <fullName evidence="1">SAM-dependent methyltransferase</fullName>
    </submittedName>
</protein>
<gene>
    <name evidence="1" type="ORF">C0Q90_16400</name>
</gene>
<keyword evidence="1" id="KW-0489">Methyltransferase</keyword>
<evidence type="ECO:0000313" key="1">
    <source>
        <dbReference type="EMBL" id="PLC44810.1"/>
    </source>
</evidence>
<reference evidence="1 2" key="1">
    <citation type="journal article" date="2018" name="Genome Announc.">
        <title>Draft Genome Sequence of Lactobacillus paracasei DUP 13076, Which Exhibits Potent Antipathogenic Effects against Salmonella enterica Serovars Enteritidis, Typhimurium, and Heidelberg.</title>
        <authorList>
            <person name="Muyyarikkandy M.S."/>
            <person name="Alqahtani F.H."/>
            <person name="Mandoiu I."/>
            <person name="Amalaradjou M.A."/>
        </authorList>
    </citation>
    <scope>NUCLEOTIDE SEQUENCE [LARGE SCALE GENOMIC DNA]</scope>
    <source>
        <strain evidence="1 2">DUP 13076</strain>
    </source>
</reference>
<proteinExistence type="predicted"/>
<feature type="non-terminal residue" evidence="1">
    <location>
        <position position="29"/>
    </location>
</feature>
<dbReference type="Proteomes" id="UP000234512">
    <property type="component" value="Unassembled WGS sequence"/>
</dbReference>
<organism evidence="1 2">
    <name type="scientific">Lacticaseibacillus paracasei</name>
    <name type="common">Lactobacillus paracasei</name>
    <dbReference type="NCBI Taxonomy" id="1597"/>
    <lineage>
        <taxon>Bacteria</taxon>
        <taxon>Bacillati</taxon>
        <taxon>Bacillota</taxon>
        <taxon>Bacilli</taxon>
        <taxon>Lactobacillales</taxon>
        <taxon>Lactobacillaceae</taxon>
        <taxon>Lacticaseibacillus</taxon>
    </lineage>
</organism>
<keyword evidence="1" id="KW-0808">Transferase</keyword>
<dbReference type="AlphaFoldDB" id="A0AB36X6W6"/>
<evidence type="ECO:0000313" key="2">
    <source>
        <dbReference type="Proteomes" id="UP000234512"/>
    </source>
</evidence>
<name>A0AB36X6W6_LACPA</name>
<comment type="caution">
    <text evidence="1">The sequence shown here is derived from an EMBL/GenBank/DDBJ whole genome shotgun (WGS) entry which is preliminary data.</text>
</comment>
<dbReference type="EMBL" id="PKQJ01000118">
    <property type="protein sequence ID" value="PLC44810.1"/>
    <property type="molecule type" value="Genomic_DNA"/>
</dbReference>
<dbReference type="GO" id="GO:0008168">
    <property type="term" value="F:methyltransferase activity"/>
    <property type="evidence" value="ECO:0007669"/>
    <property type="project" value="UniProtKB-KW"/>
</dbReference>
<dbReference type="GO" id="GO:0032259">
    <property type="term" value="P:methylation"/>
    <property type="evidence" value="ECO:0007669"/>
    <property type="project" value="UniProtKB-KW"/>
</dbReference>
<accession>A0AB36X6W6</accession>